<reference evidence="1 2" key="1">
    <citation type="submission" date="2019-08" db="EMBL/GenBank/DDBJ databases">
        <title>Subclass B2 metallo-beta lactamase from Pseudomonas synxantha.</title>
        <authorList>
            <person name="Poirel L."/>
            <person name="Palmieri M."/>
            <person name="Masseron A."/>
            <person name="Perreten V."/>
            <person name="Nordman P."/>
        </authorList>
    </citation>
    <scope>NUCLEOTIDE SEQUENCE [LARGE SCALE GENOMIC DNA]</scope>
    <source>
        <strain evidence="1 2">MCP106</strain>
    </source>
</reference>
<gene>
    <name evidence="1" type="ORF">FXO26_02425</name>
</gene>
<evidence type="ECO:0000313" key="2">
    <source>
        <dbReference type="Proteomes" id="UP000324029"/>
    </source>
</evidence>
<dbReference type="InterPro" id="IPR019405">
    <property type="entry name" value="Lactonase_7-beta_prop"/>
</dbReference>
<dbReference type="PANTHER" id="PTHR47197">
    <property type="entry name" value="PROTEIN NIRF"/>
    <property type="match status" value="1"/>
</dbReference>
<dbReference type="PANTHER" id="PTHR47197:SF3">
    <property type="entry name" value="DIHYDRO-HEME D1 DEHYDROGENASE"/>
    <property type="match status" value="1"/>
</dbReference>
<dbReference type="Gene3D" id="2.130.10.10">
    <property type="entry name" value="YVTN repeat-like/Quinoprotein amine dehydrogenase"/>
    <property type="match status" value="2"/>
</dbReference>
<dbReference type="InterPro" id="IPR051200">
    <property type="entry name" value="Host-pathogen_enzymatic-act"/>
</dbReference>
<organism evidence="1 2">
    <name type="scientific">Pseudomonas synxantha</name>
    <dbReference type="NCBI Taxonomy" id="47883"/>
    <lineage>
        <taxon>Bacteria</taxon>
        <taxon>Pseudomonadati</taxon>
        <taxon>Pseudomonadota</taxon>
        <taxon>Gammaproteobacteria</taxon>
        <taxon>Pseudomonadales</taxon>
        <taxon>Pseudomonadaceae</taxon>
        <taxon>Pseudomonas</taxon>
    </lineage>
</organism>
<dbReference type="InterPro" id="IPR011964">
    <property type="entry name" value="YVTN_b-propeller_repeat"/>
</dbReference>
<sequence length="368" mass="39418">MCCFWQSRCSGTGTANLNSGSGPSGATTVCLNWHSSQLAKLTLSGVPWRDFPLRSAIVVTPTETTLENENEEPAAIVNTITVHGSPNRLVLNGDGTRLYVASSTLPQGITVIDTANFSVVRTITNVGSPIWLAMHPTAPRLYASDNSQASNTPITVIDTLTDTVSDQIRGFTAINGLALNSTGARLYVADHAASEVVVIDTANHQRIATTPVRYPREIAIAPGNARLHLASDLDGWTSIHLGTNRVVTQTNTVAGQPTSIAHARFNARVYITYQDRGEVYIGNTSAAQVSTILDGLLGPYQVAFHTMLEFAYITETDGDRVSILHTRTQTVTDTLTGFNKPRGIVVTPNGRTAYVANIGNSTVSQVRL</sequence>
<dbReference type="InterPro" id="IPR011044">
    <property type="entry name" value="Quino_amine_DH_bsu"/>
</dbReference>
<evidence type="ECO:0000313" key="1">
    <source>
        <dbReference type="EMBL" id="TYK59992.1"/>
    </source>
</evidence>
<dbReference type="SUPFAM" id="SSF50969">
    <property type="entry name" value="YVTN repeat-like/Quinoprotein amine dehydrogenase"/>
    <property type="match status" value="1"/>
</dbReference>
<protein>
    <submittedName>
        <fullName evidence="1">YncE family protein</fullName>
    </submittedName>
</protein>
<dbReference type="AlphaFoldDB" id="A0A5D3GHS3"/>
<accession>A0A5D3GHS3</accession>
<dbReference type="NCBIfam" id="TIGR02276">
    <property type="entry name" value="beta_rpt_yvtn"/>
    <property type="match status" value="1"/>
</dbReference>
<name>A0A5D3GHS3_9PSED</name>
<dbReference type="Pfam" id="PF10282">
    <property type="entry name" value="Lactonase"/>
    <property type="match status" value="1"/>
</dbReference>
<reference evidence="1 2" key="2">
    <citation type="submission" date="2019-08" db="EMBL/GenBank/DDBJ databases">
        <authorList>
            <person name="Brilhante M."/>
            <person name="Perreten V."/>
        </authorList>
    </citation>
    <scope>NUCLEOTIDE SEQUENCE [LARGE SCALE GENOMIC DNA]</scope>
    <source>
        <strain evidence="1 2">MCP106</strain>
    </source>
</reference>
<dbReference type="Proteomes" id="UP000324029">
    <property type="component" value="Unassembled WGS sequence"/>
</dbReference>
<comment type="caution">
    <text evidence="1">The sequence shown here is derived from an EMBL/GenBank/DDBJ whole genome shotgun (WGS) entry which is preliminary data.</text>
</comment>
<dbReference type="EMBL" id="VSRO01000001">
    <property type="protein sequence ID" value="TYK59992.1"/>
    <property type="molecule type" value="Genomic_DNA"/>
</dbReference>
<dbReference type="InterPro" id="IPR015943">
    <property type="entry name" value="WD40/YVTN_repeat-like_dom_sf"/>
</dbReference>
<proteinExistence type="predicted"/>